<gene>
    <name evidence="3" type="ORF">HHI36_020518</name>
</gene>
<dbReference type="EMBL" id="JABFTP020000083">
    <property type="protein sequence ID" value="KAL3275773.1"/>
    <property type="molecule type" value="Genomic_DNA"/>
</dbReference>
<accession>A0ABD2NAH8</accession>
<keyword evidence="1" id="KW-0863">Zinc-finger</keyword>
<dbReference type="SMART" id="SM00355">
    <property type="entry name" value="ZnF_C2H2"/>
    <property type="match status" value="2"/>
</dbReference>
<protein>
    <recommendedName>
        <fullName evidence="2">C2H2-type domain-containing protein</fullName>
    </recommendedName>
</protein>
<evidence type="ECO:0000313" key="3">
    <source>
        <dbReference type="EMBL" id="KAL3275773.1"/>
    </source>
</evidence>
<organism evidence="3 4">
    <name type="scientific">Cryptolaemus montrouzieri</name>
    <dbReference type="NCBI Taxonomy" id="559131"/>
    <lineage>
        <taxon>Eukaryota</taxon>
        <taxon>Metazoa</taxon>
        <taxon>Ecdysozoa</taxon>
        <taxon>Arthropoda</taxon>
        <taxon>Hexapoda</taxon>
        <taxon>Insecta</taxon>
        <taxon>Pterygota</taxon>
        <taxon>Neoptera</taxon>
        <taxon>Endopterygota</taxon>
        <taxon>Coleoptera</taxon>
        <taxon>Polyphaga</taxon>
        <taxon>Cucujiformia</taxon>
        <taxon>Coccinelloidea</taxon>
        <taxon>Coccinellidae</taxon>
        <taxon>Scymninae</taxon>
        <taxon>Scymnini</taxon>
        <taxon>Cryptolaemus</taxon>
    </lineage>
</organism>
<feature type="domain" description="C2H2-type" evidence="2">
    <location>
        <begin position="92"/>
        <end position="120"/>
    </location>
</feature>
<keyword evidence="1" id="KW-0479">Metal-binding</keyword>
<dbReference type="SUPFAM" id="SSF57667">
    <property type="entry name" value="beta-beta-alpha zinc fingers"/>
    <property type="match status" value="1"/>
</dbReference>
<dbReference type="InterPro" id="IPR036236">
    <property type="entry name" value="Znf_C2H2_sf"/>
</dbReference>
<dbReference type="GO" id="GO:0008270">
    <property type="term" value="F:zinc ion binding"/>
    <property type="evidence" value="ECO:0007669"/>
    <property type="project" value="UniProtKB-KW"/>
</dbReference>
<dbReference type="Proteomes" id="UP001516400">
    <property type="component" value="Unassembled WGS sequence"/>
</dbReference>
<feature type="domain" description="C2H2-type" evidence="2">
    <location>
        <begin position="120"/>
        <end position="148"/>
    </location>
</feature>
<dbReference type="Gene3D" id="3.30.160.60">
    <property type="entry name" value="Classic Zinc Finger"/>
    <property type="match status" value="1"/>
</dbReference>
<name>A0ABD2NAH8_9CUCU</name>
<comment type="caution">
    <text evidence="3">The sequence shown here is derived from an EMBL/GenBank/DDBJ whole genome shotgun (WGS) entry which is preliminary data.</text>
</comment>
<dbReference type="AlphaFoldDB" id="A0ABD2NAH8"/>
<sequence>MKVITEYDEIKGTNPKIKVELSKENEIVVHESINDELITNNDGNVKVIPKIEEELFNEDSKTNPHDDEEYSVKEENIEQDVSTIHEDTAELFKCNFCDYSASQNNCLTSHLKSIHSKTKYKCDYCDHKTSTNYYLKHHISSVHFGIKIINLGINSQSVNIKPGKGVIKNHINAVHFGIKTQM</sequence>
<evidence type="ECO:0000256" key="1">
    <source>
        <dbReference type="PROSITE-ProRule" id="PRU00042"/>
    </source>
</evidence>
<keyword evidence="1" id="KW-0862">Zinc</keyword>
<proteinExistence type="predicted"/>
<dbReference type="PROSITE" id="PS50157">
    <property type="entry name" value="ZINC_FINGER_C2H2_2"/>
    <property type="match status" value="2"/>
</dbReference>
<evidence type="ECO:0000313" key="4">
    <source>
        <dbReference type="Proteomes" id="UP001516400"/>
    </source>
</evidence>
<evidence type="ECO:0000259" key="2">
    <source>
        <dbReference type="PROSITE" id="PS50157"/>
    </source>
</evidence>
<dbReference type="InterPro" id="IPR013087">
    <property type="entry name" value="Znf_C2H2_type"/>
</dbReference>
<keyword evidence="4" id="KW-1185">Reference proteome</keyword>
<reference evidence="3 4" key="1">
    <citation type="journal article" date="2021" name="BMC Biol.">
        <title>Horizontally acquired antibacterial genes associated with adaptive radiation of ladybird beetles.</title>
        <authorList>
            <person name="Li H.S."/>
            <person name="Tang X.F."/>
            <person name="Huang Y.H."/>
            <person name="Xu Z.Y."/>
            <person name="Chen M.L."/>
            <person name="Du X.Y."/>
            <person name="Qiu B.Y."/>
            <person name="Chen P.T."/>
            <person name="Zhang W."/>
            <person name="Slipinski A."/>
            <person name="Escalona H.E."/>
            <person name="Waterhouse R.M."/>
            <person name="Zwick A."/>
            <person name="Pang H."/>
        </authorList>
    </citation>
    <scope>NUCLEOTIDE SEQUENCE [LARGE SCALE GENOMIC DNA]</scope>
    <source>
        <strain evidence="3">SYSU2018</strain>
    </source>
</reference>